<feature type="region of interest" description="Disordered" evidence="1">
    <location>
        <begin position="107"/>
        <end position="151"/>
    </location>
</feature>
<accession>A0A9P5PJ57</accession>
<dbReference type="Pfam" id="PF04146">
    <property type="entry name" value="YTH"/>
    <property type="match status" value="1"/>
</dbReference>
<feature type="region of interest" description="Disordered" evidence="1">
    <location>
        <begin position="1"/>
        <end position="67"/>
    </location>
</feature>
<dbReference type="GO" id="GO:0003729">
    <property type="term" value="F:mRNA binding"/>
    <property type="evidence" value="ECO:0007669"/>
    <property type="project" value="TreeGrafter"/>
</dbReference>
<evidence type="ECO:0000256" key="1">
    <source>
        <dbReference type="SAM" id="MobiDB-lite"/>
    </source>
</evidence>
<feature type="domain" description="YTH" evidence="2">
    <location>
        <begin position="101"/>
        <end position="243"/>
    </location>
</feature>
<dbReference type="GO" id="GO:0005654">
    <property type="term" value="C:nucleoplasm"/>
    <property type="evidence" value="ECO:0007669"/>
    <property type="project" value="TreeGrafter"/>
</dbReference>
<dbReference type="EMBL" id="JADNRY010000087">
    <property type="protein sequence ID" value="KAF9066456.1"/>
    <property type="molecule type" value="Genomic_DNA"/>
</dbReference>
<dbReference type="InterPro" id="IPR045168">
    <property type="entry name" value="YTH_prot"/>
</dbReference>
<feature type="compositionally biased region" description="Basic and acidic residues" evidence="1">
    <location>
        <begin position="291"/>
        <end position="302"/>
    </location>
</feature>
<dbReference type="GO" id="GO:0000398">
    <property type="term" value="P:mRNA splicing, via spliceosome"/>
    <property type="evidence" value="ECO:0007669"/>
    <property type="project" value="TreeGrafter"/>
</dbReference>
<dbReference type="PANTHER" id="PTHR12357">
    <property type="entry name" value="YTH YT521-B HOMOLOGY DOMAIN-CONTAINING"/>
    <property type="match status" value="1"/>
</dbReference>
<proteinExistence type="predicted"/>
<feature type="compositionally biased region" description="Low complexity" evidence="1">
    <location>
        <begin position="22"/>
        <end position="33"/>
    </location>
</feature>
<dbReference type="InterPro" id="IPR007275">
    <property type="entry name" value="YTH_domain"/>
</dbReference>
<feature type="region of interest" description="Disordered" evidence="1">
    <location>
        <begin position="243"/>
        <end position="302"/>
    </location>
</feature>
<dbReference type="Proteomes" id="UP000772434">
    <property type="component" value="Unassembled WGS sequence"/>
</dbReference>
<gene>
    <name evidence="3" type="ORF">BDP27DRAFT_1012923</name>
</gene>
<feature type="compositionally biased region" description="Low complexity" evidence="1">
    <location>
        <begin position="46"/>
        <end position="61"/>
    </location>
</feature>
<name>A0A9P5PJ57_9AGAR</name>
<dbReference type="AlphaFoldDB" id="A0A9P5PJ57"/>
<sequence>MDMPSPVRQGEQRVSWATRTDSSSSSSSHSSVSLANRALVSDAIPEESGSPGNPASSPPSAKFFPERMVEASPLPVAPSQGRGVGKAPSILPSMVAGASAVSAPAELGTQHRGLTPSSISTKYSLDHLPPAKPQSMKHPTDEGFKLDKSAPYLAVRTDSGRQRLDEELSRVRLNSVEEREEQSDEKGDTWGESFKIEWICTERLPFHRTRHLRNPWNHDREVKVSRDGTELEPSVGEQLLEEWGKMVEEGRQQQGQVTDPASGGVGTDAKSSATRRPGLGFRSATIPGAKSTKDRESQSSRS</sequence>
<protein>
    <submittedName>
        <fullName evidence="3">YT521-B-like domain-containing protein</fullName>
    </submittedName>
</protein>
<evidence type="ECO:0000259" key="2">
    <source>
        <dbReference type="PROSITE" id="PS50882"/>
    </source>
</evidence>
<dbReference type="Gene3D" id="3.10.590.10">
    <property type="entry name" value="ph1033 like domains"/>
    <property type="match status" value="1"/>
</dbReference>
<reference evidence="3" key="1">
    <citation type="submission" date="2020-11" db="EMBL/GenBank/DDBJ databases">
        <authorList>
            <consortium name="DOE Joint Genome Institute"/>
            <person name="Ahrendt S."/>
            <person name="Riley R."/>
            <person name="Andreopoulos W."/>
            <person name="Labutti K."/>
            <person name="Pangilinan J."/>
            <person name="Ruiz-Duenas F.J."/>
            <person name="Barrasa J.M."/>
            <person name="Sanchez-Garcia M."/>
            <person name="Camarero S."/>
            <person name="Miyauchi S."/>
            <person name="Serrano A."/>
            <person name="Linde D."/>
            <person name="Babiker R."/>
            <person name="Drula E."/>
            <person name="Ayuso-Fernandez I."/>
            <person name="Pacheco R."/>
            <person name="Padilla G."/>
            <person name="Ferreira P."/>
            <person name="Barriuso J."/>
            <person name="Kellner H."/>
            <person name="Castanera R."/>
            <person name="Alfaro M."/>
            <person name="Ramirez L."/>
            <person name="Pisabarro A.G."/>
            <person name="Kuo A."/>
            <person name="Tritt A."/>
            <person name="Lipzen A."/>
            <person name="He G."/>
            <person name="Yan M."/>
            <person name="Ng V."/>
            <person name="Cullen D."/>
            <person name="Martin F."/>
            <person name="Rosso M.-N."/>
            <person name="Henrissat B."/>
            <person name="Hibbett D."/>
            <person name="Martinez A.T."/>
            <person name="Grigoriev I.V."/>
        </authorList>
    </citation>
    <scope>NUCLEOTIDE SEQUENCE</scope>
    <source>
        <strain evidence="3">AH 40177</strain>
    </source>
</reference>
<organism evidence="3 4">
    <name type="scientific">Rhodocollybia butyracea</name>
    <dbReference type="NCBI Taxonomy" id="206335"/>
    <lineage>
        <taxon>Eukaryota</taxon>
        <taxon>Fungi</taxon>
        <taxon>Dikarya</taxon>
        <taxon>Basidiomycota</taxon>
        <taxon>Agaricomycotina</taxon>
        <taxon>Agaricomycetes</taxon>
        <taxon>Agaricomycetidae</taxon>
        <taxon>Agaricales</taxon>
        <taxon>Marasmiineae</taxon>
        <taxon>Omphalotaceae</taxon>
        <taxon>Rhodocollybia</taxon>
    </lineage>
</organism>
<dbReference type="GO" id="GO:1990247">
    <property type="term" value="F:N6-methyladenosine-containing RNA reader activity"/>
    <property type="evidence" value="ECO:0007669"/>
    <property type="project" value="TreeGrafter"/>
</dbReference>
<evidence type="ECO:0000313" key="4">
    <source>
        <dbReference type="Proteomes" id="UP000772434"/>
    </source>
</evidence>
<dbReference type="PANTHER" id="PTHR12357:SF3">
    <property type="entry name" value="YTH DOMAIN-CONTAINING PROTEIN 1"/>
    <property type="match status" value="1"/>
</dbReference>
<evidence type="ECO:0000313" key="3">
    <source>
        <dbReference type="EMBL" id="KAF9066456.1"/>
    </source>
</evidence>
<dbReference type="OrthoDB" id="6103986at2759"/>
<dbReference type="CDD" id="cd21134">
    <property type="entry name" value="YTH"/>
    <property type="match status" value="1"/>
</dbReference>
<dbReference type="GO" id="GO:0000381">
    <property type="term" value="P:regulation of alternative mRNA splicing, via spliceosome"/>
    <property type="evidence" value="ECO:0007669"/>
    <property type="project" value="TreeGrafter"/>
</dbReference>
<keyword evidence="4" id="KW-1185">Reference proteome</keyword>
<comment type="caution">
    <text evidence="3">The sequence shown here is derived from an EMBL/GenBank/DDBJ whole genome shotgun (WGS) entry which is preliminary data.</text>
</comment>
<feature type="compositionally biased region" description="Basic and acidic residues" evidence="1">
    <location>
        <begin position="138"/>
        <end position="148"/>
    </location>
</feature>
<dbReference type="PROSITE" id="PS50882">
    <property type="entry name" value="YTH"/>
    <property type="match status" value="1"/>
</dbReference>